<sequence>MATSSAPSASRQNSRFSSLKVFKIAGSSSKGPQPPPKDPYYLANPSLASLGQSLAPDLPSHPITPVVSRNASSARSPSPSPSYSTSHYAPSTTVLSPSNSALSPDSAGSKRSLFKLPSFSRRPSRPKTPKSTKSGRSDTSEAPEPVEDPSISMPWNFQHNIHVDEGFSGLPPSWTSSLAALGFSQDEITVINARRAAQRSPTTPITTQNFHLRTDSITSSGMSHYQPRSTSLQRDMSDDGSSHYSHFTRPPVHERHDSNASRSNTEFTSDTRYDQVVYVRPSPRSPETPPLRGRSGSGSTTSTPIAGNHPLVGTRPPFPASPSTIRSPSDGSPQSTRPQPPALTLSLGNGHPRRAQTAPPSRTQSPAPSSESSASTPSEKDKPPRTPPRRLHIVNTSITTIPSPPPAYRSPKQSTIPLIDDSIDVDPSPETADDALTHDTTSDSDELAALAPSAPRLPTGPPRLSLHQDQLTDLSSWTESLFSIIPSTDKTATPPRPAPPRPTLSSSISQLPSSSSSSSSSASSSTPSLLHSSNNLRSSPPRHIPPPKPVPLHQLPLRENGHSLPPAKEPPLDSSLCDTPFPEERVTPLFNELMNMVNPDRGVDYDELQLHIAYREKENRDSSMSTMTVTPATIVRDAAVVTRARANVIQSPVRDNSESTPAPASTTSSPGLESDDSDDSTEDRSNSPSSSESHSSGTSMVPSISTSATGLPSASESEGSIPYVESSPLPSPLAGAFSQSALSSSAVRQIRETETGDAGPSIVIQDLEDKVNGIEETKIPSPYSSPSTASPLSPSPQYTGWVSEVVAPIREFITERVDPRSLFADLQEIAEGESGSVYAARVVSPSPGSKGFVAIKHVTLVPSGTPKMADLERELTVLKNVSHSHVLCMNAMYVDMVEDTLWIRMELMDRSLSDIIAMVDEGVVLQEKQMALVAKDVLSAVHYLRKLGIAHRDVRSDNLLVNPEGLIKLADFSNAVRVPLLEPTRSDPAGVHFWQAPEVRRGAYNALRVDVWSIGATVWEMAEADPPFSDATDLRQLGERWPSLSQPEIYSRSFHDFLHLCSEPSTLRPDPFELLNTPFIRHAGERSSLVSLLAQCKSIETSPMRQSTDSHGTIS</sequence>
<feature type="compositionally biased region" description="Low complexity" evidence="6">
    <location>
        <begin position="659"/>
        <end position="670"/>
    </location>
</feature>
<proteinExistence type="inferred from homology"/>
<dbReference type="InterPro" id="IPR051931">
    <property type="entry name" value="PAK3-like"/>
</dbReference>
<dbReference type="Proteomes" id="UP000292702">
    <property type="component" value="Unassembled WGS sequence"/>
</dbReference>
<feature type="compositionally biased region" description="Low complexity" evidence="6">
    <location>
        <begin position="686"/>
        <end position="699"/>
    </location>
</feature>
<dbReference type="GO" id="GO:0106310">
    <property type="term" value="F:protein serine kinase activity"/>
    <property type="evidence" value="ECO:0007669"/>
    <property type="project" value="RHEA"/>
</dbReference>
<feature type="compositionally biased region" description="Low complexity" evidence="6">
    <location>
        <begin position="447"/>
        <end position="457"/>
    </location>
</feature>
<feature type="compositionally biased region" description="Low complexity" evidence="6">
    <location>
        <begin position="780"/>
        <end position="796"/>
    </location>
</feature>
<feature type="compositionally biased region" description="Low complexity" evidence="6">
    <location>
        <begin position="292"/>
        <end position="303"/>
    </location>
</feature>
<dbReference type="OrthoDB" id="248923at2759"/>
<dbReference type="InterPro" id="IPR036936">
    <property type="entry name" value="CRIB_dom_sf"/>
</dbReference>
<evidence type="ECO:0000256" key="5">
    <source>
        <dbReference type="ARBA" id="ARBA00048679"/>
    </source>
</evidence>
<evidence type="ECO:0000256" key="4">
    <source>
        <dbReference type="ARBA" id="ARBA00047899"/>
    </source>
</evidence>
<comment type="caution">
    <text evidence="9">The sequence shown here is derived from an EMBL/GenBank/DDBJ whole genome shotgun (WGS) entry which is preliminary data.</text>
</comment>
<keyword evidence="2" id="KW-0547">Nucleotide-binding</keyword>
<dbReference type="Pfam" id="PF00069">
    <property type="entry name" value="Pkinase"/>
    <property type="match status" value="1"/>
</dbReference>
<dbReference type="Gene3D" id="3.90.810.10">
    <property type="entry name" value="CRIB domain"/>
    <property type="match status" value="1"/>
</dbReference>
<feature type="compositionally biased region" description="Polar residues" evidence="6">
    <location>
        <begin position="94"/>
        <end position="103"/>
    </location>
</feature>
<evidence type="ECO:0000256" key="1">
    <source>
        <dbReference type="ARBA" id="ARBA00008874"/>
    </source>
</evidence>
<keyword evidence="3" id="KW-0067">ATP-binding</keyword>
<evidence type="ECO:0000256" key="6">
    <source>
        <dbReference type="SAM" id="MobiDB-lite"/>
    </source>
</evidence>
<comment type="similarity">
    <text evidence="1">Belongs to the protein kinase superfamily. STE Ser/Thr protein kinase family. STE20 subfamily.</text>
</comment>
<dbReference type="InterPro" id="IPR000095">
    <property type="entry name" value="CRIB_dom"/>
</dbReference>
<comment type="catalytic activity">
    <reaction evidence="4">
        <text>L-threonyl-[protein] + ATP = O-phospho-L-threonyl-[protein] + ADP + H(+)</text>
        <dbReference type="Rhea" id="RHEA:46608"/>
        <dbReference type="Rhea" id="RHEA-COMP:11060"/>
        <dbReference type="Rhea" id="RHEA-COMP:11605"/>
        <dbReference type="ChEBI" id="CHEBI:15378"/>
        <dbReference type="ChEBI" id="CHEBI:30013"/>
        <dbReference type="ChEBI" id="CHEBI:30616"/>
        <dbReference type="ChEBI" id="CHEBI:61977"/>
        <dbReference type="ChEBI" id="CHEBI:456216"/>
        <dbReference type="EC" id="2.7.11.1"/>
    </reaction>
</comment>
<reference evidence="9 10" key="1">
    <citation type="submission" date="2018-11" db="EMBL/GenBank/DDBJ databases">
        <title>Genome assembly of Steccherinum ochraceum LE-BIN_3174, the white-rot fungus of the Steccherinaceae family (The Residual Polyporoid clade, Polyporales, Basidiomycota).</title>
        <authorList>
            <person name="Fedorova T.V."/>
            <person name="Glazunova O.A."/>
            <person name="Landesman E.O."/>
            <person name="Moiseenko K.V."/>
            <person name="Psurtseva N.V."/>
            <person name="Savinova O.S."/>
            <person name="Shakhova N.V."/>
            <person name="Tyazhelova T.V."/>
            <person name="Vasina D.V."/>
        </authorList>
    </citation>
    <scope>NUCLEOTIDE SEQUENCE [LARGE SCALE GENOMIC DNA]</scope>
    <source>
        <strain evidence="9 10">LE-BIN_3174</strain>
    </source>
</reference>
<evidence type="ECO:0000313" key="9">
    <source>
        <dbReference type="EMBL" id="TCD67123.1"/>
    </source>
</evidence>
<evidence type="ECO:0000259" key="7">
    <source>
        <dbReference type="PROSITE" id="PS50011"/>
    </source>
</evidence>
<evidence type="ECO:0000259" key="8">
    <source>
        <dbReference type="PROSITE" id="PS50108"/>
    </source>
</evidence>
<feature type="compositionally biased region" description="Low complexity" evidence="6">
    <location>
        <begin position="503"/>
        <end position="541"/>
    </location>
</feature>
<evidence type="ECO:0000256" key="2">
    <source>
        <dbReference type="ARBA" id="ARBA00022741"/>
    </source>
</evidence>
<dbReference type="GO" id="GO:0004713">
    <property type="term" value="F:protein tyrosine kinase activity"/>
    <property type="evidence" value="ECO:0007669"/>
    <property type="project" value="InterPro"/>
</dbReference>
<accession>A0A4R0RJR3</accession>
<name>A0A4R0RJR3_9APHY</name>
<dbReference type="PANTHER" id="PTHR45832">
    <property type="entry name" value="SERINE/THREONINE-PROTEIN KINASE SAMKA-RELATED-RELATED"/>
    <property type="match status" value="1"/>
</dbReference>
<feature type="compositionally biased region" description="Low complexity" evidence="6">
    <location>
        <begin position="365"/>
        <end position="377"/>
    </location>
</feature>
<feature type="compositionally biased region" description="Polar residues" evidence="6">
    <location>
        <begin position="321"/>
        <end position="337"/>
    </location>
</feature>
<protein>
    <recommendedName>
        <fullName evidence="11">Protein kinase domain-containing protein</fullName>
    </recommendedName>
</protein>
<feature type="domain" description="CRIB" evidence="8">
    <location>
        <begin position="151"/>
        <end position="164"/>
    </location>
</feature>
<evidence type="ECO:0008006" key="11">
    <source>
        <dbReference type="Google" id="ProtNLM"/>
    </source>
</evidence>
<feature type="region of interest" description="Disordered" evidence="6">
    <location>
        <begin position="215"/>
        <end position="467"/>
    </location>
</feature>
<dbReference type="PROSITE" id="PS50108">
    <property type="entry name" value="CRIB"/>
    <property type="match status" value="1"/>
</dbReference>
<dbReference type="STRING" id="92696.A0A4R0RJR3"/>
<dbReference type="Gene3D" id="1.10.510.10">
    <property type="entry name" value="Transferase(Phosphotransferase) domain 1"/>
    <property type="match status" value="1"/>
</dbReference>
<dbReference type="PANTHER" id="PTHR45832:SF22">
    <property type="entry name" value="SERINE_THREONINE-PROTEIN KINASE SAMKA-RELATED"/>
    <property type="match status" value="1"/>
</dbReference>
<feature type="compositionally biased region" description="Polar residues" evidence="6">
    <location>
        <begin position="215"/>
        <end position="234"/>
    </location>
</feature>
<feature type="region of interest" description="Disordered" evidence="6">
    <location>
        <begin position="25"/>
        <end position="153"/>
    </location>
</feature>
<gene>
    <name evidence="9" type="ORF">EIP91_000463</name>
</gene>
<dbReference type="EMBL" id="RWJN01000109">
    <property type="protein sequence ID" value="TCD67123.1"/>
    <property type="molecule type" value="Genomic_DNA"/>
</dbReference>
<dbReference type="InterPro" id="IPR000719">
    <property type="entry name" value="Prot_kinase_dom"/>
</dbReference>
<dbReference type="AlphaFoldDB" id="A0A4R0RJR3"/>
<feature type="region of interest" description="Disordered" evidence="6">
    <location>
        <begin position="649"/>
        <end position="727"/>
    </location>
</feature>
<dbReference type="InterPro" id="IPR020635">
    <property type="entry name" value="Tyr_kinase_cat_dom"/>
</dbReference>
<feature type="compositionally biased region" description="Polar residues" evidence="6">
    <location>
        <begin position="700"/>
        <end position="718"/>
    </location>
</feature>
<feature type="region of interest" description="Disordered" evidence="6">
    <location>
        <begin position="485"/>
        <end position="576"/>
    </location>
</feature>
<evidence type="ECO:0000313" key="10">
    <source>
        <dbReference type="Proteomes" id="UP000292702"/>
    </source>
</evidence>
<dbReference type="PROSITE" id="PS50011">
    <property type="entry name" value="PROTEIN_KINASE_DOM"/>
    <property type="match status" value="1"/>
</dbReference>
<dbReference type="Pfam" id="PF00786">
    <property type="entry name" value="PBD"/>
    <property type="match status" value="1"/>
</dbReference>
<feature type="domain" description="Protein kinase" evidence="7">
    <location>
        <begin position="823"/>
        <end position="1080"/>
    </location>
</feature>
<keyword evidence="10" id="KW-1185">Reference proteome</keyword>
<dbReference type="GO" id="GO:0005524">
    <property type="term" value="F:ATP binding"/>
    <property type="evidence" value="ECO:0007669"/>
    <property type="project" value="UniProtKB-KW"/>
</dbReference>
<evidence type="ECO:0000256" key="3">
    <source>
        <dbReference type="ARBA" id="ARBA00022840"/>
    </source>
</evidence>
<feature type="compositionally biased region" description="Low complexity" evidence="6">
    <location>
        <begin position="68"/>
        <end position="93"/>
    </location>
</feature>
<organism evidence="9 10">
    <name type="scientific">Steccherinum ochraceum</name>
    <dbReference type="NCBI Taxonomy" id="92696"/>
    <lineage>
        <taxon>Eukaryota</taxon>
        <taxon>Fungi</taxon>
        <taxon>Dikarya</taxon>
        <taxon>Basidiomycota</taxon>
        <taxon>Agaricomycotina</taxon>
        <taxon>Agaricomycetes</taxon>
        <taxon>Polyporales</taxon>
        <taxon>Steccherinaceae</taxon>
        <taxon>Steccherinum</taxon>
    </lineage>
</organism>
<feature type="region of interest" description="Disordered" evidence="6">
    <location>
        <begin position="776"/>
        <end position="796"/>
    </location>
</feature>
<dbReference type="InterPro" id="IPR011009">
    <property type="entry name" value="Kinase-like_dom_sf"/>
</dbReference>
<dbReference type="SUPFAM" id="SSF56112">
    <property type="entry name" value="Protein kinase-like (PK-like)"/>
    <property type="match status" value="1"/>
</dbReference>
<feature type="compositionally biased region" description="Polar residues" evidence="6">
    <location>
        <begin position="260"/>
        <end position="270"/>
    </location>
</feature>
<dbReference type="GO" id="GO:0004674">
    <property type="term" value="F:protein serine/threonine kinase activity"/>
    <property type="evidence" value="ECO:0007669"/>
    <property type="project" value="UniProtKB-EC"/>
</dbReference>
<comment type="catalytic activity">
    <reaction evidence="5">
        <text>L-seryl-[protein] + ATP = O-phospho-L-seryl-[protein] + ADP + H(+)</text>
        <dbReference type="Rhea" id="RHEA:17989"/>
        <dbReference type="Rhea" id="RHEA-COMP:9863"/>
        <dbReference type="Rhea" id="RHEA-COMP:11604"/>
        <dbReference type="ChEBI" id="CHEBI:15378"/>
        <dbReference type="ChEBI" id="CHEBI:29999"/>
        <dbReference type="ChEBI" id="CHEBI:30616"/>
        <dbReference type="ChEBI" id="CHEBI:83421"/>
        <dbReference type="ChEBI" id="CHEBI:456216"/>
        <dbReference type="EC" id="2.7.11.1"/>
    </reaction>
</comment>
<dbReference type="SMART" id="SM00285">
    <property type="entry name" value="PBD"/>
    <property type="match status" value="1"/>
</dbReference>
<dbReference type="SMART" id="SM00219">
    <property type="entry name" value="TyrKc"/>
    <property type="match status" value="1"/>
</dbReference>